<name>A0A0A2AHK1_PROMR</name>
<accession>A0A0A2AHK1</accession>
<evidence type="ECO:0008006" key="3">
    <source>
        <dbReference type="Google" id="ProtNLM"/>
    </source>
</evidence>
<dbReference type="InterPro" id="IPR036514">
    <property type="entry name" value="SGNH_hydro_sf"/>
</dbReference>
<proteinExistence type="predicted"/>
<dbReference type="Proteomes" id="UP000030533">
    <property type="component" value="Unassembled WGS sequence"/>
</dbReference>
<dbReference type="STRING" id="167548.EU98_1819"/>
<evidence type="ECO:0000313" key="1">
    <source>
        <dbReference type="EMBL" id="KGG00287.1"/>
    </source>
</evidence>
<sequence>MGREKVTRRRCNLSKNKNKNLIFIGDSMLAGLEVKDSEHYVSRLSKNCISDGLIINGGVRAHDTHMASANAVRILKEFNLDQLNSVVVYGLTSNDFYENDHKNAYYNLKAKFGSIFDQKNYKPKANLNYLRVKMFVGDNFYFTKKFIIQYMKLKDSLMLDRNKDENKTAFSISELSNLNEKFKSEKCRRAISILDSTFSSNSIESKVFLFLHPMFHSFEEFKVMENCLISTAKNYDQISILPINSFMDKNSVEFDNQDLIFKKDRHYSPKGHLFISKIILPKLESALFKNN</sequence>
<dbReference type="EMBL" id="JNAO01000013">
    <property type="protein sequence ID" value="KGG00287.1"/>
    <property type="molecule type" value="Genomic_DNA"/>
</dbReference>
<reference evidence="2" key="1">
    <citation type="journal article" date="2014" name="Sci. Data">
        <title>Genomes of diverse isolates of the marine cyanobacterium Prochlorococcus.</title>
        <authorList>
            <person name="Biller S."/>
            <person name="Berube P."/>
            <person name="Thompson J."/>
            <person name="Kelly L."/>
            <person name="Roggensack S."/>
            <person name="Awad L."/>
            <person name="Roache-Johnson K."/>
            <person name="Ding H."/>
            <person name="Giovannoni S.J."/>
            <person name="Moore L.R."/>
            <person name="Chisholm S.W."/>
        </authorList>
    </citation>
    <scope>NUCLEOTIDE SEQUENCE [LARGE SCALE GENOMIC DNA]</scope>
    <source>
        <strain evidence="2">MIT 9314</strain>
    </source>
</reference>
<protein>
    <recommendedName>
        <fullName evidence="3">SGNH hydrolase-type esterase domain-containing protein</fullName>
    </recommendedName>
</protein>
<organism evidence="1 2">
    <name type="scientific">Prochlorococcus marinus str. MIT 9314</name>
    <dbReference type="NCBI Taxonomy" id="167548"/>
    <lineage>
        <taxon>Bacteria</taxon>
        <taxon>Bacillati</taxon>
        <taxon>Cyanobacteriota</taxon>
        <taxon>Cyanophyceae</taxon>
        <taxon>Synechococcales</taxon>
        <taxon>Prochlorococcaceae</taxon>
        <taxon>Prochlorococcus</taxon>
    </lineage>
</organism>
<gene>
    <name evidence="1" type="ORF">EU98_1819</name>
</gene>
<comment type="caution">
    <text evidence="1">The sequence shown here is derived from an EMBL/GenBank/DDBJ whole genome shotgun (WGS) entry which is preliminary data.</text>
</comment>
<dbReference type="Gene3D" id="3.40.50.1110">
    <property type="entry name" value="SGNH hydrolase"/>
    <property type="match status" value="1"/>
</dbReference>
<dbReference type="SUPFAM" id="SSF52266">
    <property type="entry name" value="SGNH hydrolase"/>
    <property type="match status" value="1"/>
</dbReference>
<dbReference type="AlphaFoldDB" id="A0A0A2AHK1"/>
<dbReference type="RefSeq" id="WP_032516445.1">
    <property type="nucleotide sequence ID" value="NZ_JNAO01000013.1"/>
</dbReference>
<evidence type="ECO:0000313" key="2">
    <source>
        <dbReference type="Proteomes" id="UP000030533"/>
    </source>
</evidence>